<proteinExistence type="predicted"/>
<keyword evidence="1" id="KW-0812">Transmembrane</keyword>
<feature type="transmembrane region" description="Helical" evidence="1">
    <location>
        <begin position="86"/>
        <end position="105"/>
    </location>
</feature>
<feature type="transmembrane region" description="Helical" evidence="1">
    <location>
        <begin position="31"/>
        <end position="51"/>
    </location>
</feature>
<name>A0A3R5YTH5_9FIRM</name>
<evidence type="ECO:0000313" key="3">
    <source>
        <dbReference type="Proteomes" id="UP000283295"/>
    </source>
</evidence>
<sequence>MGLYRYGHNENYISPNSYNEKEVCRMSKKRIMSWILIVFFVSGVLFSYGYIARNVEHDCTGQECPICMHLQQAAQFLSNIKTMSTTPVFLAFLSVFTLGVVLVYTHEYCTDTLVSLKVELLN</sequence>
<protein>
    <submittedName>
        <fullName evidence="2">Uncharacterized protein</fullName>
    </submittedName>
</protein>
<accession>A0A3R5YTH5</accession>
<evidence type="ECO:0000313" key="2">
    <source>
        <dbReference type="EMBL" id="RGS40890.1"/>
    </source>
</evidence>
<reference evidence="2 3" key="1">
    <citation type="submission" date="2018-08" db="EMBL/GenBank/DDBJ databases">
        <title>A genome reference for cultivated species of the human gut microbiota.</title>
        <authorList>
            <person name="Zou Y."/>
            <person name="Xue W."/>
            <person name="Luo G."/>
        </authorList>
    </citation>
    <scope>NUCLEOTIDE SEQUENCE [LARGE SCALE GENOMIC DNA]</scope>
    <source>
        <strain evidence="2 3">AF22-21</strain>
    </source>
</reference>
<gene>
    <name evidence="2" type="ORF">DWX94_09550</name>
</gene>
<dbReference type="AlphaFoldDB" id="A0A3R5YTH5"/>
<evidence type="ECO:0000256" key="1">
    <source>
        <dbReference type="SAM" id="Phobius"/>
    </source>
</evidence>
<keyword evidence="1" id="KW-0472">Membrane</keyword>
<dbReference type="OrthoDB" id="1863318at2"/>
<dbReference type="EMBL" id="QRVK01000024">
    <property type="protein sequence ID" value="RGS40890.1"/>
    <property type="molecule type" value="Genomic_DNA"/>
</dbReference>
<keyword evidence="1" id="KW-1133">Transmembrane helix</keyword>
<dbReference type="Proteomes" id="UP000283295">
    <property type="component" value="Unassembled WGS sequence"/>
</dbReference>
<comment type="caution">
    <text evidence="2">The sequence shown here is derived from an EMBL/GenBank/DDBJ whole genome shotgun (WGS) entry which is preliminary data.</text>
</comment>
<organism evidence="2 3">
    <name type="scientific">Coprococcus eutactus</name>
    <dbReference type="NCBI Taxonomy" id="33043"/>
    <lineage>
        <taxon>Bacteria</taxon>
        <taxon>Bacillati</taxon>
        <taxon>Bacillota</taxon>
        <taxon>Clostridia</taxon>
        <taxon>Lachnospirales</taxon>
        <taxon>Lachnospiraceae</taxon>
        <taxon>Coprococcus</taxon>
    </lineage>
</organism>